<dbReference type="Proteomes" id="UP000792220">
    <property type="component" value="Genome"/>
</dbReference>
<keyword evidence="2" id="KW-1185">Reference proteome</keyword>
<evidence type="ECO:0000313" key="2">
    <source>
        <dbReference type="Proteomes" id="UP000792220"/>
    </source>
</evidence>
<dbReference type="EMBL" id="HF679132">
    <property type="protein sequence ID" value="CCU55643.1"/>
    <property type="molecule type" value="Genomic_DNA"/>
</dbReference>
<evidence type="ECO:0000313" key="1">
    <source>
        <dbReference type="EMBL" id="CCU55643.1"/>
    </source>
</evidence>
<protein>
    <submittedName>
        <fullName evidence="1">N1R/p28-like protein</fullName>
    </submittedName>
</protein>
<organismHost>
    <name type="scientific">Choristoneura fumiferana</name>
    <name type="common">Spruce budworm moth</name>
    <name type="synonym">Archips fumiferana</name>
    <dbReference type="NCBI Taxonomy" id="7141"/>
</organismHost>
<proteinExistence type="predicted"/>
<sequence length="144" mass="17338">MSSFRDKKDKEIIIMYYNNLLDIFNFIADNYNEDVDNFNKNVKVFIDNLDNDKYYVPEPFNIELVNICSIKNGKVDTKLIIGTKEVIVDEIKNYFKIKIELNELEIKRKDINDFIDTKYKFNKRDLWTLIKEVKSIFNNIILKY</sequence>
<name>A0A916KPH7_CBEPV</name>
<gene>
    <name evidence="1" type="ORF">CHBEV_075</name>
</gene>
<dbReference type="RefSeq" id="YP_008004145.1">
    <property type="nucleotide sequence ID" value="NC_021248.1"/>
</dbReference>
<reference evidence="1" key="1">
    <citation type="journal article" date="2013" name="J. Virol.">
        <title>New Insights into the Evolution of Entomopoxvirinae from the Complete Genome Sequences of Four Entomopoxviruses Infecting Adoxophyes honmai, Choristoneura biennis, Choristoneura rosaceana, and Mythimna separata.</title>
        <authorList>
            <person name="Theze J."/>
            <person name="Takatsuka J."/>
            <person name="Li Z."/>
            <person name="Gallais J."/>
            <person name="Doucet D."/>
            <person name="Arif B."/>
            <person name="Nakai M."/>
            <person name="Herniou E.A."/>
        </authorList>
    </citation>
    <scope>NUCLEOTIDE SEQUENCE</scope>
</reference>
<organism evidence="1 2">
    <name type="scientific">Choristoneura biennis entomopoxvirus</name>
    <name type="common">CbEPV</name>
    <dbReference type="NCBI Taxonomy" id="10288"/>
    <lineage>
        <taxon>Viruses</taxon>
        <taxon>Varidnaviria</taxon>
        <taxon>Bamfordvirae</taxon>
        <taxon>Nucleocytoviricota</taxon>
        <taxon>Pokkesviricetes</taxon>
        <taxon>Chitovirales</taxon>
        <taxon>Poxviridae</taxon>
        <taxon>Entomopoxvirinae</taxon>
        <taxon>Betaentomopoxvirus</taxon>
        <taxon>Betaentomopoxvirus cbiennis</taxon>
    </lineage>
</organism>
<accession>A0A916KPH7</accession>
<dbReference type="OrthoDB" id="5801at10239"/>
<dbReference type="KEGG" id="vg:15613065"/>
<dbReference type="GeneID" id="15613065"/>